<organism evidence="14 15">
    <name type="scientific">Beijerinckia indica subsp. indica (strain ATCC 9039 / DSM 1715 / NCIMB 8712)</name>
    <dbReference type="NCBI Taxonomy" id="395963"/>
    <lineage>
        <taxon>Bacteria</taxon>
        <taxon>Pseudomonadati</taxon>
        <taxon>Pseudomonadota</taxon>
        <taxon>Alphaproteobacteria</taxon>
        <taxon>Hyphomicrobiales</taxon>
        <taxon>Beijerinckiaceae</taxon>
        <taxon>Beijerinckia</taxon>
    </lineage>
</organism>
<comment type="similarity">
    <text evidence="9">Belongs to the peroxiredoxin family. BCP/PrxQ subfamily.</text>
</comment>
<feature type="signal peptide" evidence="12">
    <location>
        <begin position="1"/>
        <end position="28"/>
    </location>
</feature>
<evidence type="ECO:0000313" key="14">
    <source>
        <dbReference type="EMBL" id="ACB94697.1"/>
    </source>
</evidence>
<reference evidence="15" key="1">
    <citation type="submission" date="2008-03" db="EMBL/GenBank/DDBJ databases">
        <title>Complete sequence of chromosome of Beijerinckia indica subsp. indica ATCC 9039.</title>
        <authorList>
            <consortium name="US DOE Joint Genome Institute"/>
            <person name="Copeland A."/>
            <person name="Lucas S."/>
            <person name="Lapidus A."/>
            <person name="Glavina del Rio T."/>
            <person name="Dalin E."/>
            <person name="Tice H."/>
            <person name="Bruce D."/>
            <person name="Goodwin L."/>
            <person name="Pitluck S."/>
            <person name="LaButti K."/>
            <person name="Schmutz J."/>
            <person name="Larimer F."/>
            <person name="Land M."/>
            <person name="Hauser L."/>
            <person name="Kyrpides N."/>
            <person name="Mikhailova N."/>
            <person name="Dunfield P.F."/>
            <person name="Dedysh S.N."/>
            <person name="Liesack W."/>
            <person name="Saw J.H."/>
            <person name="Alam M."/>
            <person name="Chen Y."/>
            <person name="Murrell J.C."/>
            <person name="Richardson P."/>
        </authorList>
    </citation>
    <scope>NUCLEOTIDE SEQUENCE [LARGE SCALE GENOMIC DNA]</scope>
    <source>
        <strain evidence="15">ATCC 9039 / DSM 1715 / NCIMB 8712</strain>
    </source>
</reference>
<evidence type="ECO:0000256" key="1">
    <source>
        <dbReference type="ARBA" id="ARBA00003330"/>
    </source>
</evidence>
<reference evidence="14 15" key="2">
    <citation type="journal article" date="2010" name="J. Bacteriol.">
        <title>Complete genome sequence of Beijerinckia indica subsp. indica.</title>
        <authorList>
            <person name="Tamas I."/>
            <person name="Dedysh S.N."/>
            <person name="Liesack W."/>
            <person name="Stott M.B."/>
            <person name="Alam M."/>
            <person name="Murrell J.C."/>
            <person name="Dunfield P.F."/>
        </authorList>
    </citation>
    <scope>NUCLEOTIDE SEQUENCE [LARGE SCALE GENOMIC DNA]</scope>
    <source>
        <strain evidence="15">ATCC 9039 / DSM 1715 / NCIMB 8712</strain>
    </source>
</reference>
<dbReference type="PANTHER" id="PTHR42801">
    <property type="entry name" value="THIOREDOXIN-DEPENDENT PEROXIDE REDUCTASE"/>
    <property type="match status" value="1"/>
</dbReference>
<comment type="function">
    <text evidence="1">Thiol-specific peroxidase that catalyzes the reduction of hydrogen peroxide and organic hydroperoxides to water and alcohols, respectively. Plays a role in cell protection against oxidative stress by detoxifying peroxides and as sensor of hydrogen peroxide-mediated signaling events.</text>
</comment>
<keyword evidence="5" id="KW-0560">Oxidoreductase</keyword>
<evidence type="ECO:0000256" key="11">
    <source>
        <dbReference type="ARBA" id="ARBA00049091"/>
    </source>
</evidence>
<evidence type="ECO:0000256" key="10">
    <source>
        <dbReference type="ARBA" id="ARBA00042639"/>
    </source>
</evidence>
<dbReference type="GO" id="GO:0034599">
    <property type="term" value="P:cellular response to oxidative stress"/>
    <property type="evidence" value="ECO:0007669"/>
    <property type="project" value="TreeGrafter"/>
</dbReference>
<sequence>MKRSMPRFCLSLSLSLVVALIAASPAFASLKIGTRAPDFTVPAARAGQVFTFSLAEALQRGPVVVYFYPAAFTSGCTVEAHDFAEAMNDFEALGATVIGVSHDAIDTLSKFSVSECRGKFPVAADVDQAVMKNYDSVLIRNPLLAERTSYVIAPDGTILAVYSNSDPSEHVGKMLAALKAWKAKSPVP</sequence>
<protein>
    <recommendedName>
        <fullName evidence="2">thioredoxin-dependent peroxiredoxin</fullName>
        <ecNumber evidence="2">1.11.1.24</ecNumber>
    </recommendedName>
    <alternativeName>
        <fullName evidence="8">Thioredoxin peroxidase</fullName>
    </alternativeName>
    <alternativeName>
        <fullName evidence="10">Thioredoxin-dependent peroxiredoxin Bcp</fullName>
    </alternativeName>
</protein>
<dbReference type="eggNOG" id="COG1225">
    <property type="taxonomic scope" value="Bacteria"/>
</dbReference>
<evidence type="ECO:0000256" key="5">
    <source>
        <dbReference type="ARBA" id="ARBA00023002"/>
    </source>
</evidence>
<dbReference type="InterPro" id="IPR050924">
    <property type="entry name" value="Peroxiredoxin_BCP/PrxQ"/>
</dbReference>
<keyword evidence="6" id="KW-1015">Disulfide bond</keyword>
<dbReference type="HOGENOM" id="CLU_042529_14_2_5"/>
<evidence type="ECO:0000256" key="12">
    <source>
        <dbReference type="SAM" id="SignalP"/>
    </source>
</evidence>
<dbReference type="KEGG" id="bid:Bind_1054"/>
<dbReference type="Proteomes" id="UP000001695">
    <property type="component" value="Chromosome"/>
</dbReference>
<evidence type="ECO:0000259" key="13">
    <source>
        <dbReference type="PROSITE" id="PS51352"/>
    </source>
</evidence>
<evidence type="ECO:0000256" key="3">
    <source>
        <dbReference type="ARBA" id="ARBA00022559"/>
    </source>
</evidence>
<keyword evidence="3" id="KW-0575">Peroxidase</keyword>
<dbReference type="InterPro" id="IPR000866">
    <property type="entry name" value="AhpC/TSA"/>
</dbReference>
<dbReference type="AlphaFoldDB" id="B2IIK4"/>
<dbReference type="InterPro" id="IPR036249">
    <property type="entry name" value="Thioredoxin-like_sf"/>
</dbReference>
<keyword evidence="15" id="KW-1185">Reference proteome</keyword>
<comment type="catalytic activity">
    <reaction evidence="11">
        <text>a hydroperoxide + [thioredoxin]-dithiol = an alcohol + [thioredoxin]-disulfide + H2O</text>
        <dbReference type="Rhea" id="RHEA:62620"/>
        <dbReference type="Rhea" id="RHEA-COMP:10698"/>
        <dbReference type="Rhea" id="RHEA-COMP:10700"/>
        <dbReference type="ChEBI" id="CHEBI:15377"/>
        <dbReference type="ChEBI" id="CHEBI:29950"/>
        <dbReference type="ChEBI" id="CHEBI:30879"/>
        <dbReference type="ChEBI" id="CHEBI:35924"/>
        <dbReference type="ChEBI" id="CHEBI:50058"/>
        <dbReference type="EC" id="1.11.1.24"/>
    </reaction>
</comment>
<feature type="chain" id="PRO_5002778806" description="thioredoxin-dependent peroxiredoxin" evidence="12">
    <location>
        <begin position="29"/>
        <end position="188"/>
    </location>
</feature>
<evidence type="ECO:0000256" key="7">
    <source>
        <dbReference type="ARBA" id="ARBA00023284"/>
    </source>
</evidence>
<dbReference type="GO" id="GO:0045454">
    <property type="term" value="P:cell redox homeostasis"/>
    <property type="evidence" value="ECO:0007669"/>
    <property type="project" value="TreeGrafter"/>
</dbReference>
<proteinExistence type="inferred from homology"/>
<dbReference type="PROSITE" id="PS51352">
    <property type="entry name" value="THIOREDOXIN_2"/>
    <property type="match status" value="1"/>
</dbReference>
<dbReference type="Pfam" id="PF00578">
    <property type="entry name" value="AhpC-TSA"/>
    <property type="match status" value="1"/>
</dbReference>
<dbReference type="GO" id="GO:0005737">
    <property type="term" value="C:cytoplasm"/>
    <property type="evidence" value="ECO:0007669"/>
    <property type="project" value="TreeGrafter"/>
</dbReference>
<name>B2IIK4_BEII9</name>
<evidence type="ECO:0000256" key="2">
    <source>
        <dbReference type="ARBA" id="ARBA00013017"/>
    </source>
</evidence>
<dbReference type="STRING" id="395963.Bind_1054"/>
<keyword evidence="7" id="KW-0676">Redox-active center</keyword>
<evidence type="ECO:0000313" key="15">
    <source>
        <dbReference type="Proteomes" id="UP000001695"/>
    </source>
</evidence>
<evidence type="ECO:0000256" key="4">
    <source>
        <dbReference type="ARBA" id="ARBA00022862"/>
    </source>
</evidence>
<accession>B2IIK4</accession>
<dbReference type="InterPro" id="IPR013766">
    <property type="entry name" value="Thioredoxin_domain"/>
</dbReference>
<evidence type="ECO:0000256" key="9">
    <source>
        <dbReference type="ARBA" id="ARBA00038489"/>
    </source>
</evidence>
<gene>
    <name evidence="14" type="ordered locus">Bind_1054</name>
</gene>
<dbReference type="SUPFAM" id="SSF52833">
    <property type="entry name" value="Thioredoxin-like"/>
    <property type="match status" value="1"/>
</dbReference>
<keyword evidence="4" id="KW-0049">Antioxidant</keyword>
<evidence type="ECO:0000256" key="8">
    <source>
        <dbReference type="ARBA" id="ARBA00032824"/>
    </source>
</evidence>
<dbReference type="Gene3D" id="3.40.30.10">
    <property type="entry name" value="Glutaredoxin"/>
    <property type="match status" value="1"/>
</dbReference>
<feature type="domain" description="Thioredoxin" evidence="13">
    <location>
        <begin position="30"/>
        <end position="180"/>
    </location>
</feature>
<dbReference type="EC" id="1.11.1.24" evidence="2"/>
<evidence type="ECO:0000256" key="6">
    <source>
        <dbReference type="ARBA" id="ARBA00023157"/>
    </source>
</evidence>
<dbReference type="PANTHER" id="PTHR42801:SF4">
    <property type="entry name" value="AHPC_TSA FAMILY PROTEIN"/>
    <property type="match status" value="1"/>
</dbReference>
<keyword evidence="12" id="KW-0732">Signal</keyword>
<dbReference type="GO" id="GO:0008379">
    <property type="term" value="F:thioredoxin peroxidase activity"/>
    <property type="evidence" value="ECO:0007669"/>
    <property type="project" value="TreeGrafter"/>
</dbReference>
<dbReference type="EMBL" id="CP001016">
    <property type="protein sequence ID" value="ACB94697.1"/>
    <property type="molecule type" value="Genomic_DNA"/>
</dbReference>
<dbReference type="CDD" id="cd03017">
    <property type="entry name" value="PRX_BCP"/>
    <property type="match status" value="1"/>
</dbReference>